<dbReference type="GO" id="GO:0016423">
    <property type="term" value="F:tRNA (guanine) methyltransferase activity"/>
    <property type="evidence" value="ECO:0007669"/>
    <property type="project" value="TreeGrafter"/>
</dbReference>
<dbReference type="InParanoid" id="L5K175"/>
<dbReference type="PANTHER" id="PTHR12029:SF11">
    <property type="entry name" value="METHYLTRANSFERASE TARBP1-RELATED"/>
    <property type="match status" value="1"/>
</dbReference>
<keyword evidence="1" id="KW-0808">Transferase</keyword>
<dbReference type="AlphaFoldDB" id="L5K175"/>
<dbReference type="Proteomes" id="UP000010552">
    <property type="component" value="Unassembled WGS sequence"/>
</dbReference>
<dbReference type="EMBL" id="KB031047">
    <property type="protein sequence ID" value="ELK05092.1"/>
    <property type="molecule type" value="Genomic_DNA"/>
</dbReference>
<reference evidence="2" key="1">
    <citation type="journal article" date="2013" name="Science">
        <title>Comparative analysis of bat genomes provides insight into the evolution of flight and immunity.</title>
        <authorList>
            <person name="Zhang G."/>
            <person name="Cowled C."/>
            <person name="Shi Z."/>
            <person name="Huang Z."/>
            <person name="Bishop-Lilly K.A."/>
            <person name="Fang X."/>
            <person name="Wynne J.W."/>
            <person name="Xiong Z."/>
            <person name="Baker M.L."/>
            <person name="Zhao W."/>
            <person name="Tachedjian M."/>
            <person name="Zhu Y."/>
            <person name="Zhou P."/>
            <person name="Jiang X."/>
            <person name="Ng J."/>
            <person name="Yang L."/>
            <person name="Wu L."/>
            <person name="Xiao J."/>
            <person name="Feng Y."/>
            <person name="Chen Y."/>
            <person name="Sun X."/>
            <person name="Zhang Y."/>
            <person name="Marsh G.A."/>
            <person name="Crameri G."/>
            <person name="Broder C.C."/>
            <person name="Frey K.G."/>
            <person name="Wang L.F."/>
            <person name="Wang J."/>
        </authorList>
    </citation>
    <scope>NUCLEOTIDE SEQUENCE [LARGE SCALE GENOMIC DNA]</scope>
</reference>
<dbReference type="PANTHER" id="PTHR12029">
    <property type="entry name" value="RNA METHYLTRANSFERASE"/>
    <property type="match status" value="1"/>
</dbReference>
<dbReference type="GO" id="GO:0030488">
    <property type="term" value="P:tRNA methylation"/>
    <property type="evidence" value="ECO:0007669"/>
    <property type="project" value="TreeGrafter"/>
</dbReference>
<organism evidence="1 2">
    <name type="scientific">Pteropus alecto</name>
    <name type="common">Black flying fox</name>
    <dbReference type="NCBI Taxonomy" id="9402"/>
    <lineage>
        <taxon>Eukaryota</taxon>
        <taxon>Metazoa</taxon>
        <taxon>Chordata</taxon>
        <taxon>Craniata</taxon>
        <taxon>Vertebrata</taxon>
        <taxon>Euteleostomi</taxon>
        <taxon>Mammalia</taxon>
        <taxon>Eutheria</taxon>
        <taxon>Laurasiatheria</taxon>
        <taxon>Chiroptera</taxon>
        <taxon>Yinpterochiroptera</taxon>
        <taxon>Pteropodoidea</taxon>
        <taxon>Pteropodidae</taxon>
        <taxon>Pteropodinae</taxon>
        <taxon>Pteropus</taxon>
    </lineage>
</organism>
<protein>
    <submittedName>
        <fullName evidence="1">Putative methyltransferase TARBP1</fullName>
    </submittedName>
</protein>
<keyword evidence="2" id="KW-1185">Reference proteome</keyword>
<proteinExistence type="predicted"/>
<name>L5K175_PTEAL</name>
<gene>
    <name evidence="1" type="ORF">PAL_GLEAN10008158</name>
</gene>
<evidence type="ECO:0000313" key="1">
    <source>
        <dbReference type="EMBL" id="ELK05092.1"/>
    </source>
</evidence>
<accession>L5K175</accession>
<dbReference type="InterPro" id="IPR045330">
    <property type="entry name" value="TRM3/TARBP1"/>
</dbReference>
<sequence length="282" mass="30815">METLEGNQFIIGPLMDALSESSLYSRSPGQLIGSGSPLGLKLQKFLVTYTSLLPEEIKSGFLLKFIQKMTSRHWCAVPILFLSRALASVPKCNALAREGLLALRDVLQCTLVTHQILLRGAAQCSLLQAAMNLVDALCDWLRVNETCFGRSAACSLVGLQEPVSLNAYVKTLVQEYVKSPAWETGGDCGVPDGCEAQLVALMVLLAVDVEGMRSHHSEKQRTQNVLRMFLEPLLDALTRAGTSAYLPLPRSERSLQLLLKLLHACSPEASRTQDGEDEVFLG</sequence>
<dbReference type="STRING" id="9402.L5K175"/>
<evidence type="ECO:0000313" key="2">
    <source>
        <dbReference type="Proteomes" id="UP000010552"/>
    </source>
</evidence>
<keyword evidence="1" id="KW-0489">Methyltransferase</keyword>